<proteinExistence type="inferred from homology"/>
<evidence type="ECO:0000256" key="6">
    <source>
        <dbReference type="ARBA" id="ARBA00023069"/>
    </source>
</evidence>
<reference evidence="10" key="2">
    <citation type="submission" date="2021-08" db="EMBL/GenBank/DDBJ databases">
        <authorList>
            <person name="Eriksson T."/>
        </authorList>
    </citation>
    <scope>NUCLEOTIDE SEQUENCE</scope>
    <source>
        <strain evidence="10">Stoneville</strain>
        <tissue evidence="10">Whole head</tissue>
    </source>
</reference>
<evidence type="ECO:0000256" key="4">
    <source>
        <dbReference type="ARBA" id="ARBA00022490"/>
    </source>
</evidence>
<dbReference type="PANTHER" id="PTHR21442:SF0">
    <property type="entry name" value="CILIA- AND FLAGELLA-ASSOCIATED PROTEIN 206"/>
    <property type="match status" value="1"/>
</dbReference>
<dbReference type="Proteomes" id="UP000719412">
    <property type="component" value="Unassembled WGS sequence"/>
</dbReference>
<reference evidence="10" key="1">
    <citation type="journal article" date="2020" name="J Insects Food Feed">
        <title>The yellow mealworm (Tenebrio molitor) genome: a resource for the emerging insects as food and feed industry.</title>
        <authorList>
            <person name="Eriksson T."/>
            <person name="Andere A."/>
            <person name="Kelstrup H."/>
            <person name="Emery V."/>
            <person name="Picard C."/>
        </authorList>
    </citation>
    <scope>NUCLEOTIDE SEQUENCE</scope>
    <source>
        <strain evidence="10">Stoneville</strain>
        <tissue evidence="10">Whole head</tissue>
    </source>
</reference>
<protein>
    <recommendedName>
        <fullName evidence="3">Cilia- and flagella-associated protein 206</fullName>
    </recommendedName>
</protein>
<keyword evidence="4" id="KW-0963">Cytoplasm</keyword>
<evidence type="ECO:0000256" key="7">
    <source>
        <dbReference type="ARBA" id="ARBA00023212"/>
    </source>
</evidence>
<dbReference type="PANTHER" id="PTHR21442">
    <property type="entry name" value="CILIA- AND FLAGELLA-ASSOCIATED PROTEIN 206"/>
    <property type="match status" value="1"/>
</dbReference>
<keyword evidence="8" id="KW-0966">Cell projection</keyword>
<dbReference type="Pfam" id="PF12018">
    <property type="entry name" value="FAP206"/>
    <property type="match status" value="1"/>
</dbReference>
<evidence type="ECO:0000256" key="3">
    <source>
        <dbReference type="ARBA" id="ARBA00021602"/>
    </source>
</evidence>
<evidence type="ECO:0000256" key="1">
    <source>
        <dbReference type="ARBA" id="ARBA00004430"/>
    </source>
</evidence>
<comment type="subcellular location">
    <subcellularLocation>
        <location evidence="1">Cytoplasm</location>
        <location evidence="1">Cytoskeleton</location>
        <location evidence="1">Cilium axoneme</location>
    </subcellularLocation>
</comment>
<name>A0A8J6L2G7_TENMO</name>
<keyword evidence="11" id="KW-1185">Reference proteome</keyword>
<dbReference type="EMBL" id="JABDTM020028280">
    <property type="protein sequence ID" value="KAH0809199.1"/>
    <property type="molecule type" value="Genomic_DNA"/>
</dbReference>
<comment type="caution">
    <text evidence="10">The sequence shown here is derived from an EMBL/GenBank/DDBJ whole genome shotgun (WGS) entry which is preliminary data.</text>
</comment>
<dbReference type="GO" id="GO:0003356">
    <property type="term" value="P:regulation of cilium beat frequency"/>
    <property type="evidence" value="ECO:0007669"/>
    <property type="project" value="TreeGrafter"/>
</dbReference>
<organism evidence="10 11">
    <name type="scientific">Tenebrio molitor</name>
    <name type="common">Yellow mealworm beetle</name>
    <dbReference type="NCBI Taxonomy" id="7067"/>
    <lineage>
        <taxon>Eukaryota</taxon>
        <taxon>Metazoa</taxon>
        <taxon>Ecdysozoa</taxon>
        <taxon>Arthropoda</taxon>
        <taxon>Hexapoda</taxon>
        <taxon>Insecta</taxon>
        <taxon>Pterygota</taxon>
        <taxon>Neoptera</taxon>
        <taxon>Endopterygota</taxon>
        <taxon>Coleoptera</taxon>
        <taxon>Polyphaga</taxon>
        <taxon>Cucujiformia</taxon>
        <taxon>Tenebrionidae</taxon>
        <taxon>Tenebrio</taxon>
    </lineage>
</organism>
<evidence type="ECO:0000256" key="2">
    <source>
        <dbReference type="ARBA" id="ARBA00010500"/>
    </source>
</evidence>
<evidence type="ECO:0000256" key="8">
    <source>
        <dbReference type="ARBA" id="ARBA00023273"/>
    </source>
</evidence>
<dbReference type="AlphaFoldDB" id="A0A8J6L2G7"/>
<accession>A0A8J6L2G7</accession>
<dbReference type="GO" id="GO:0030030">
    <property type="term" value="P:cell projection organization"/>
    <property type="evidence" value="ECO:0007669"/>
    <property type="project" value="UniProtKB-KW"/>
</dbReference>
<dbReference type="GO" id="GO:0036064">
    <property type="term" value="C:ciliary basal body"/>
    <property type="evidence" value="ECO:0007669"/>
    <property type="project" value="TreeGrafter"/>
</dbReference>
<keyword evidence="5" id="KW-0970">Cilium biogenesis/degradation</keyword>
<comment type="function">
    <text evidence="9">Essential for sperm motility and is involved in the regulation of the beating frequency of motile cilia on the epithelial cells of the respiratory tract. Required for the establishment of radial spokes in sperm flagella.</text>
</comment>
<dbReference type="InterPro" id="IPR021897">
    <property type="entry name" value="FAP206"/>
</dbReference>
<comment type="similarity">
    <text evidence="2">Belongs to the CFAP206 family.</text>
</comment>
<dbReference type="GO" id="GO:0005930">
    <property type="term" value="C:axoneme"/>
    <property type="evidence" value="ECO:0007669"/>
    <property type="project" value="UniProtKB-SubCell"/>
</dbReference>
<evidence type="ECO:0000256" key="5">
    <source>
        <dbReference type="ARBA" id="ARBA00022794"/>
    </source>
</evidence>
<evidence type="ECO:0000313" key="11">
    <source>
        <dbReference type="Proteomes" id="UP000719412"/>
    </source>
</evidence>
<evidence type="ECO:0000313" key="10">
    <source>
        <dbReference type="EMBL" id="KAH0809199.1"/>
    </source>
</evidence>
<sequence length="633" mass="73297">MHCDGAIRNIEKEILRECANKGIQIHENFLNYYLKLLALDPTWGITDKDMLNRADVQKFIKYVVSKLENQLTPSMIALKMQFYFSCNFQMKHKMVKRNRSELLIRLRALEQEIVDVKYLAEEDEIDLTYKKIVYYITLASGLGNPTLEPVFKEVRAALGSILDRNELKEFVTQLRYIKMDNLQEFTKLVTGIRLFNKDCGKGGEGMEDLPKLINEALDATGAELQGQLVTIMDKVNLMTTALDFVYGIELNERNHRVIVYRLPRGVTQRDVEYVRDSLIVYRQHELYIRKLMDEIERIETASSQIFNTLQRGLIDLHRVVKHRIAIPVNQVFYSFQPHFMKLSDIWCSLQDQTILMAKINQIMINLQKYIKILAFPDSLAESMIPPGEAPMTDTERLQRTAGQKISNEDNNATIIDAINFPDFSKLKMEYLGFCGWKLLATEGGLLPGNPNLGIARTMNMTFVFSSREAGAAFGETPEKCVMETINLARRKPELINLLNMKNRLILLQNIKEYLGLVREPPLLPLTDNAEIQTELHPIDKNIDRSYFWNIWDLKRRAIQLANLSHCKTVSSQTLKSFFRNNLRTQTYDKKEQISQTKRDNYSNVPKPSTFIFGLRGRKDDKQFIVDLTRPVDE</sequence>
<keyword evidence="6" id="KW-0969">Cilium</keyword>
<evidence type="ECO:0000256" key="9">
    <source>
        <dbReference type="ARBA" id="ARBA00045321"/>
    </source>
</evidence>
<gene>
    <name evidence="10" type="ORF">GEV33_013591</name>
</gene>
<keyword evidence="7" id="KW-0206">Cytoskeleton</keyword>